<dbReference type="AlphaFoldDB" id="A0A267E9D1"/>
<evidence type="ECO:0000256" key="3">
    <source>
        <dbReference type="SAM" id="Phobius"/>
    </source>
</evidence>
<feature type="transmembrane region" description="Helical" evidence="3">
    <location>
        <begin position="434"/>
        <end position="452"/>
    </location>
</feature>
<dbReference type="InterPro" id="IPR020846">
    <property type="entry name" value="MFS_dom"/>
</dbReference>
<evidence type="ECO:0000313" key="6">
    <source>
        <dbReference type="Proteomes" id="UP000215902"/>
    </source>
</evidence>
<keyword evidence="3" id="KW-1133">Transmembrane helix</keyword>
<feature type="transmembrane region" description="Helical" evidence="3">
    <location>
        <begin position="116"/>
        <end position="135"/>
    </location>
</feature>
<dbReference type="GO" id="GO:0022857">
    <property type="term" value="F:transmembrane transporter activity"/>
    <property type="evidence" value="ECO:0007669"/>
    <property type="project" value="InterPro"/>
</dbReference>
<accession>A0A267E9D1</accession>
<evidence type="ECO:0000259" key="4">
    <source>
        <dbReference type="PROSITE" id="PS50850"/>
    </source>
</evidence>
<feature type="compositionally biased region" description="Basic and acidic residues" evidence="2">
    <location>
        <begin position="11"/>
        <end position="21"/>
    </location>
</feature>
<dbReference type="Proteomes" id="UP000215902">
    <property type="component" value="Unassembled WGS sequence"/>
</dbReference>
<protein>
    <recommendedName>
        <fullName evidence="4">Major facilitator superfamily (MFS) profile domain-containing protein</fullName>
    </recommendedName>
</protein>
<feature type="transmembrane region" description="Helical" evidence="3">
    <location>
        <begin position="403"/>
        <end position="425"/>
    </location>
</feature>
<comment type="caution">
    <text evidence="5">The sequence shown here is derived from an EMBL/GenBank/DDBJ whole genome shotgun (WGS) entry which is preliminary data.</text>
</comment>
<name>A0A267E9D1_9PLAT</name>
<dbReference type="InterPro" id="IPR011701">
    <property type="entry name" value="MFS"/>
</dbReference>
<evidence type="ECO:0000256" key="2">
    <source>
        <dbReference type="SAM" id="MobiDB-lite"/>
    </source>
</evidence>
<keyword evidence="3" id="KW-0812">Transmembrane</keyword>
<feature type="transmembrane region" description="Helical" evidence="3">
    <location>
        <begin position="531"/>
        <end position="551"/>
    </location>
</feature>
<feature type="transmembrane region" description="Helical" evidence="3">
    <location>
        <begin position="311"/>
        <end position="332"/>
    </location>
</feature>
<organism evidence="5 6">
    <name type="scientific">Macrostomum lignano</name>
    <dbReference type="NCBI Taxonomy" id="282301"/>
    <lineage>
        <taxon>Eukaryota</taxon>
        <taxon>Metazoa</taxon>
        <taxon>Spiralia</taxon>
        <taxon>Lophotrochozoa</taxon>
        <taxon>Platyhelminthes</taxon>
        <taxon>Rhabditophora</taxon>
        <taxon>Macrostomorpha</taxon>
        <taxon>Macrostomida</taxon>
        <taxon>Macrostomidae</taxon>
        <taxon>Macrostomum</taxon>
    </lineage>
</organism>
<dbReference type="InterPro" id="IPR036259">
    <property type="entry name" value="MFS_trans_sf"/>
</dbReference>
<feature type="transmembrane region" description="Helical" evidence="3">
    <location>
        <begin position="248"/>
        <end position="270"/>
    </location>
</feature>
<dbReference type="OrthoDB" id="28755at2759"/>
<dbReference type="Gene3D" id="1.20.1250.20">
    <property type="entry name" value="MFS general substrate transporter like domains"/>
    <property type="match status" value="2"/>
</dbReference>
<sequence>MQLSNAVSGESRTEGDDERHQLQVRGAQQPEKYTEERRTSAVADSAAEPSYPDPDDDGNEFQFEGGRPTQPMPKRLILPLNISFLGLNLMFLLLSVEVIPAQVQSMVGSGSKGSVLGGMVAGGALLTLLCGPLVGMKSDRLATRFGRRRPIMVVSTLCLCIGLLGMAFSAPQVHFKKISVGTNGSQNLDENGMCNVDLVAARCRPYYQGNGSYQNPYLKDFHEKKLSLDAKDASVDVDDNTLSGSLGLFIPFYFVVTVSYVCAITPYNALIADLAHPSQRGLSSGVMGGMILLGNISGAAIGIFLTSLGVVRIYFIIICILVLCVAITVLSVDEPPSKDFHEPLRCKDVLVGFWLPLEEPDFRWVFITRFLMQQGLSTTVGFLEYWLADMVNLPQCWNPTKGVSMLLIPLLVTAALSSVCCGLLSDRIGRRKPLIVTGSVLMGCCSALLAGLRGQLAFYVATAVAVVFGFSFGAYQAVDFALLMDVLPDDNDKSRDIAVWQQALVLPQALAVPIGGVILDAFERLNCAAGLGYIILFSVTAVYFVLSGVFVSRIRRAK</sequence>
<feature type="transmembrane region" description="Helical" evidence="3">
    <location>
        <begin position="282"/>
        <end position="305"/>
    </location>
</feature>
<dbReference type="PANTHER" id="PTHR23528:SF1">
    <property type="entry name" value="MAJOR FACILITATOR SUPERFAMILY (MFS) PROFILE DOMAIN-CONTAINING PROTEIN"/>
    <property type="match status" value="1"/>
</dbReference>
<dbReference type="EMBL" id="NIVC01002404">
    <property type="protein sequence ID" value="PAA58183.1"/>
    <property type="molecule type" value="Genomic_DNA"/>
</dbReference>
<gene>
    <name evidence="5" type="ORF">BOX15_Mlig012053g1</name>
</gene>
<dbReference type="SUPFAM" id="SSF103473">
    <property type="entry name" value="MFS general substrate transporter"/>
    <property type="match status" value="1"/>
</dbReference>
<feature type="compositionally biased region" description="Polar residues" evidence="2">
    <location>
        <begin position="1"/>
        <end position="10"/>
    </location>
</feature>
<feature type="domain" description="Major facilitator superfamily (MFS) profile" evidence="4">
    <location>
        <begin position="361"/>
        <end position="558"/>
    </location>
</feature>
<proteinExistence type="predicted"/>
<comment type="subcellular location">
    <subcellularLocation>
        <location evidence="1">Membrane</location>
        <topology evidence="1">Multi-pass membrane protein</topology>
    </subcellularLocation>
</comment>
<dbReference type="PANTHER" id="PTHR23528">
    <property type="match status" value="1"/>
</dbReference>
<feature type="transmembrane region" description="Helical" evidence="3">
    <location>
        <begin position="151"/>
        <end position="170"/>
    </location>
</feature>
<dbReference type="PROSITE" id="PS50850">
    <property type="entry name" value="MFS"/>
    <property type="match status" value="1"/>
</dbReference>
<feature type="transmembrane region" description="Helical" evidence="3">
    <location>
        <begin position="364"/>
        <end position="383"/>
    </location>
</feature>
<keyword evidence="6" id="KW-1185">Reference proteome</keyword>
<feature type="region of interest" description="Disordered" evidence="2">
    <location>
        <begin position="1"/>
        <end position="68"/>
    </location>
</feature>
<feature type="transmembrane region" description="Helical" evidence="3">
    <location>
        <begin position="499"/>
        <end position="519"/>
    </location>
</feature>
<feature type="transmembrane region" description="Helical" evidence="3">
    <location>
        <begin position="458"/>
        <end position="478"/>
    </location>
</feature>
<reference evidence="5 6" key="1">
    <citation type="submission" date="2017-06" db="EMBL/GenBank/DDBJ databases">
        <title>A platform for efficient transgenesis in Macrostomum lignano, a flatworm model organism for stem cell research.</title>
        <authorList>
            <person name="Berezikov E."/>
        </authorList>
    </citation>
    <scope>NUCLEOTIDE SEQUENCE [LARGE SCALE GENOMIC DNA]</scope>
    <source>
        <strain evidence="5">DV1</strain>
        <tissue evidence="5">Whole organism</tissue>
    </source>
</reference>
<keyword evidence="3" id="KW-0472">Membrane</keyword>
<feature type="transmembrane region" description="Helical" evidence="3">
    <location>
        <begin position="76"/>
        <end position="96"/>
    </location>
</feature>
<evidence type="ECO:0000256" key="1">
    <source>
        <dbReference type="ARBA" id="ARBA00004141"/>
    </source>
</evidence>
<dbReference type="Pfam" id="PF07690">
    <property type="entry name" value="MFS_1"/>
    <property type="match status" value="1"/>
</dbReference>
<dbReference type="GO" id="GO:0016020">
    <property type="term" value="C:membrane"/>
    <property type="evidence" value="ECO:0007669"/>
    <property type="project" value="UniProtKB-SubCell"/>
</dbReference>
<evidence type="ECO:0000313" key="5">
    <source>
        <dbReference type="EMBL" id="PAA58183.1"/>
    </source>
</evidence>